<dbReference type="PANTHER" id="PTHR30383">
    <property type="entry name" value="THIOESTERASE 1/PROTEASE 1/LYSOPHOSPHOLIPASE L1"/>
    <property type="match status" value="1"/>
</dbReference>
<dbReference type="Pfam" id="PF13472">
    <property type="entry name" value="Lipase_GDSL_2"/>
    <property type="match status" value="1"/>
</dbReference>
<dbReference type="SUPFAM" id="SSF52266">
    <property type="entry name" value="SGNH hydrolase"/>
    <property type="match status" value="1"/>
</dbReference>
<dbReference type="CDD" id="cd00229">
    <property type="entry name" value="SGNH_hydrolase"/>
    <property type="match status" value="1"/>
</dbReference>
<feature type="domain" description="SGNH hydrolase-type esterase" evidence="1">
    <location>
        <begin position="37"/>
        <end position="251"/>
    </location>
</feature>
<dbReference type="PANTHER" id="PTHR30383:SF5">
    <property type="entry name" value="SGNH HYDROLASE-TYPE ESTERASE DOMAIN-CONTAINING PROTEIN"/>
    <property type="match status" value="1"/>
</dbReference>
<accession>A0A399D347</accession>
<dbReference type="Proteomes" id="UP000266441">
    <property type="component" value="Unassembled WGS sequence"/>
</dbReference>
<comment type="caution">
    <text evidence="2">The sequence shown here is derived from an EMBL/GenBank/DDBJ whole genome shotgun (WGS) entry which is preliminary data.</text>
</comment>
<keyword evidence="3" id="KW-1185">Reference proteome</keyword>
<dbReference type="AlphaFoldDB" id="A0A399D347"/>
<evidence type="ECO:0000259" key="1">
    <source>
        <dbReference type="Pfam" id="PF13472"/>
    </source>
</evidence>
<organism evidence="2 3">
    <name type="scientific">Mariniphaga sediminis</name>
    <dbReference type="NCBI Taxonomy" id="1628158"/>
    <lineage>
        <taxon>Bacteria</taxon>
        <taxon>Pseudomonadati</taxon>
        <taxon>Bacteroidota</taxon>
        <taxon>Bacteroidia</taxon>
        <taxon>Marinilabiliales</taxon>
        <taxon>Prolixibacteraceae</taxon>
        <taxon>Mariniphaga</taxon>
    </lineage>
</organism>
<dbReference type="EMBL" id="QWET01000003">
    <property type="protein sequence ID" value="RIH66375.1"/>
    <property type="molecule type" value="Genomic_DNA"/>
</dbReference>
<name>A0A399D347_9BACT</name>
<dbReference type="GO" id="GO:0004622">
    <property type="term" value="F:phosphatidylcholine lysophospholipase activity"/>
    <property type="evidence" value="ECO:0007669"/>
    <property type="project" value="TreeGrafter"/>
</dbReference>
<keyword evidence="2" id="KW-0378">Hydrolase</keyword>
<evidence type="ECO:0000313" key="3">
    <source>
        <dbReference type="Proteomes" id="UP000266441"/>
    </source>
</evidence>
<dbReference type="Gene3D" id="3.40.50.1110">
    <property type="entry name" value="SGNH hydrolase"/>
    <property type="match status" value="1"/>
</dbReference>
<dbReference type="RefSeq" id="WP_119348962.1">
    <property type="nucleotide sequence ID" value="NZ_QWET01000003.1"/>
</dbReference>
<dbReference type="InterPro" id="IPR051532">
    <property type="entry name" value="Ester_Hydrolysis_Enzymes"/>
</dbReference>
<gene>
    <name evidence="2" type="ORF">D1164_05575</name>
</gene>
<protein>
    <submittedName>
        <fullName evidence="2">SGNH/GDSL hydrolase family protein</fullName>
    </submittedName>
</protein>
<reference evidence="2 3" key="1">
    <citation type="journal article" date="2015" name="Int. J. Syst. Evol. Microbiol.">
        <title>Mariniphaga sediminis sp. nov., isolated from coastal sediment.</title>
        <authorList>
            <person name="Wang F.Q."/>
            <person name="Shen Q.Y."/>
            <person name="Chen G.J."/>
            <person name="Du Z.J."/>
        </authorList>
    </citation>
    <scope>NUCLEOTIDE SEQUENCE [LARGE SCALE GENOMIC DNA]</scope>
    <source>
        <strain evidence="2 3">SY21</strain>
    </source>
</reference>
<sequence>MKKITVSFLFIAVIIFSGYAQQITLQNSQWKGKKVAFLGDSMTQKWQRDNIPRTVYWEYLTEMLGIEPYVYGISGHQWSDIYGQALKLKEEYGTQVDAILIFAGTNDYNHNIPMGNFYRETAKETNFNGTNVIRKYRIHENNDSTFCGRINKVMAFLKANYPDQQIIIMTPIHRGFAAFSEKNVQPEESFSNDLGLYIEDYVNTLKKAASVWATPLIDLYSISGLYPIEDSNVKYFMNEKTDRLHPNSLGNYRLAKTIQYQLLSLPSTFVGE</sequence>
<dbReference type="InterPro" id="IPR036514">
    <property type="entry name" value="SGNH_hydro_sf"/>
</dbReference>
<evidence type="ECO:0000313" key="2">
    <source>
        <dbReference type="EMBL" id="RIH66375.1"/>
    </source>
</evidence>
<dbReference type="OrthoDB" id="9777593at2"/>
<dbReference type="InterPro" id="IPR013830">
    <property type="entry name" value="SGNH_hydro"/>
</dbReference>
<proteinExistence type="predicted"/>